<dbReference type="Proteomes" id="UP000253141">
    <property type="component" value="Unassembled WGS sequence"/>
</dbReference>
<gene>
    <name evidence="1" type="ORF">DVG78_11170</name>
</gene>
<dbReference type="RefSeq" id="WP_114461155.1">
    <property type="nucleotide sequence ID" value="NZ_QPIW01000007.1"/>
</dbReference>
<keyword evidence="2" id="KW-1185">Reference proteome</keyword>
<accession>A0A369IAS2</accession>
<proteinExistence type="predicted"/>
<protein>
    <submittedName>
        <fullName evidence="1">Uncharacterized protein</fullName>
    </submittedName>
</protein>
<evidence type="ECO:0000313" key="2">
    <source>
        <dbReference type="Proteomes" id="UP000253141"/>
    </source>
</evidence>
<evidence type="ECO:0000313" key="1">
    <source>
        <dbReference type="EMBL" id="RDB05960.1"/>
    </source>
</evidence>
<comment type="caution">
    <text evidence="1">The sequence shown here is derived from an EMBL/GenBank/DDBJ whole genome shotgun (WGS) entry which is preliminary data.</text>
</comment>
<name>A0A369IAS2_9BACT</name>
<dbReference type="AlphaFoldDB" id="A0A369IAS2"/>
<sequence length="106" mass="12045">MQTVICFPKENPRYCIELYYSKDLPPLQGPVIPKRKDFVLLNPHFSEVIKAELISKDLVTDIAILSAISELTKQLSPELGKSIQQNIKAINKQINLENKGVEVKIR</sequence>
<reference evidence="1 2" key="1">
    <citation type="submission" date="2018-07" db="EMBL/GenBank/DDBJ databases">
        <title>Genome analysis of Runella aurantiaca.</title>
        <authorList>
            <person name="Yang X."/>
        </authorList>
    </citation>
    <scope>NUCLEOTIDE SEQUENCE [LARGE SCALE GENOMIC DNA]</scope>
    <source>
        <strain evidence="1 2">YX9</strain>
    </source>
</reference>
<organism evidence="1 2">
    <name type="scientific">Runella aurantiaca</name>
    <dbReference type="NCBI Taxonomy" id="2282308"/>
    <lineage>
        <taxon>Bacteria</taxon>
        <taxon>Pseudomonadati</taxon>
        <taxon>Bacteroidota</taxon>
        <taxon>Cytophagia</taxon>
        <taxon>Cytophagales</taxon>
        <taxon>Spirosomataceae</taxon>
        <taxon>Runella</taxon>
    </lineage>
</organism>
<dbReference type="EMBL" id="QPIW01000007">
    <property type="protein sequence ID" value="RDB05960.1"/>
    <property type="molecule type" value="Genomic_DNA"/>
</dbReference>